<dbReference type="Pfam" id="PF00069">
    <property type="entry name" value="Pkinase"/>
    <property type="match status" value="1"/>
</dbReference>
<evidence type="ECO:0000256" key="8">
    <source>
        <dbReference type="ARBA" id="ARBA00023157"/>
    </source>
</evidence>
<dbReference type="AlphaFoldDB" id="A0A3N1CX33"/>
<dbReference type="InterPro" id="IPR008271">
    <property type="entry name" value="Ser/Thr_kinase_AS"/>
</dbReference>
<comment type="caution">
    <text evidence="12">The sequence shown here is derived from an EMBL/GenBank/DDBJ whole genome shotgun (WGS) entry which is preliminary data.</text>
</comment>
<evidence type="ECO:0000256" key="3">
    <source>
        <dbReference type="ARBA" id="ARBA00022679"/>
    </source>
</evidence>
<dbReference type="Gene3D" id="1.10.510.10">
    <property type="entry name" value="Transferase(Phosphotransferase) domain 1"/>
    <property type="match status" value="1"/>
</dbReference>
<evidence type="ECO:0000256" key="2">
    <source>
        <dbReference type="ARBA" id="ARBA00022527"/>
    </source>
</evidence>
<keyword evidence="2 12" id="KW-0723">Serine/threonine-protein kinase</keyword>
<dbReference type="Gene3D" id="3.30.200.20">
    <property type="entry name" value="Phosphorylase Kinase, domain 1"/>
    <property type="match status" value="1"/>
</dbReference>
<gene>
    <name evidence="12" type="ORF">EDD29_3396</name>
</gene>
<feature type="binding site" evidence="9">
    <location>
        <position position="40"/>
    </location>
    <ligand>
        <name>ATP</name>
        <dbReference type="ChEBI" id="CHEBI:30616"/>
    </ligand>
</feature>
<dbReference type="RefSeq" id="WP_170201438.1">
    <property type="nucleotide sequence ID" value="NZ_RJKE01000001.1"/>
</dbReference>
<dbReference type="PROSITE" id="PS00107">
    <property type="entry name" value="PROTEIN_KINASE_ATP"/>
    <property type="match status" value="1"/>
</dbReference>
<dbReference type="SMART" id="SM00560">
    <property type="entry name" value="LamGL"/>
    <property type="match status" value="1"/>
</dbReference>
<dbReference type="FunFam" id="1.10.510.10:FF:000021">
    <property type="entry name" value="Serine/threonine protein kinase"/>
    <property type="match status" value="1"/>
</dbReference>
<organism evidence="12 13">
    <name type="scientific">Actinocorallia herbida</name>
    <dbReference type="NCBI Taxonomy" id="58109"/>
    <lineage>
        <taxon>Bacteria</taxon>
        <taxon>Bacillati</taxon>
        <taxon>Actinomycetota</taxon>
        <taxon>Actinomycetes</taxon>
        <taxon>Streptosporangiales</taxon>
        <taxon>Thermomonosporaceae</taxon>
        <taxon>Actinocorallia</taxon>
    </lineage>
</organism>
<evidence type="ECO:0000256" key="9">
    <source>
        <dbReference type="PROSITE-ProRule" id="PRU10141"/>
    </source>
</evidence>
<keyword evidence="13" id="KW-1185">Reference proteome</keyword>
<dbReference type="SUPFAM" id="SSF49899">
    <property type="entry name" value="Concanavalin A-like lectins/glucanases"/>
    <property type="match status" value="1"/>
</dbReference>
<feature type="region of interest" description="Disordered" evidence="10">
    <location>
        <begin position="309"/>
        <end position="347"/>
    </location>
</feature>
<dbReference type="GO" id="GO:0005524">
    <property type="term" value="F:ATP binding"/>
    <property type="evidence" value="ECO:0007669"/>
    <property type="project" value="UniProtKB-UniRule"/>
</dbReference>
<dbReference type="CDD" id="cd14014">
    <property type="entry name" value="STKc_PknB_like"/>
    <property type="match status" value="1"/>
</dbReference>
<evidence type="ECO:0000256" key="5">
    <source>
        <dbReference type="ARBA" id="ARBA00022741"/>
    </source>
</evidence>
<evidence type="ECO:0000256" key="1">
    <source>
        <dbReference type="ARBA" id="ARBA00012513"/>
    </source>
</evidence>
<dbReference type="PANTHER" id="PTHR43289:SF6">
    <property type="entry name" value="SERINE_THREONINE-PROTEIN KINASE NEKL-3"/>
    <property type="match status" value="1"/>
</dbReference>
<dbReference type="InterPro" id="IPR000719">
    <property type="entry name" value="Prot_kinase_dom"/>
</dbReference>
<dbReference type="Gene3D" id="2.60.120.200">
    <property type="match status" value="1"/>
</dbReference>
<evidence type="ECO:0000313" key="12">
    <source>
        <dbReference type="EMBL" id="ROO85847.1"/>
    </source>
</evidence>
<dbReference type="Pfam" id="PF13385">
    <property type="entry name" value="Laminin_G_3"/>
    <property type="match status" value="1"/>
</dbReference>
<feature type="region of interest" description="Disordered" evidence="10">
    <location>
        <begin position="262"/>
        <end position="283"/>
    </location>
</feature>
<evidence type="ECO:0000256" key="4">
    <source>
        <dbReference type="ARBA" id="ARBA00022729"/>
    </source>
</evidence>
<protein>
    <recommendedName>
        <fullName evidence="1">non-specific serine/threonine protein kinase</fullName>
        <ecNumber evidence="1">2.7.11.1</ecNumber>
    </recommendedName>
</protein>
<keyword evidence="5 9" id="KW-0547">Nucleotide-binding</keyword>
<dbReference type="Proteomes" id="UP000272400">
    <property type="component" value="Unassembled WGS sequence"/>
</dbReference>
<evidence type="ECO:0000256" key="10">
    <source>
        <dbReference type="SAM" id="MobiDB-lite"/>
    </source>
</evidence>
<dbReference type="GO" id="GO:0004674">
    <property type="term" value="F:protein serine/threonine kinase activity"/>
    <property type="evidence" value="ECO:0007669"/>
    <property type="project" value="UniProtKB-KW"/>
</dbReference>
<sequence>MAVGQVLNDRYRLDSVLGRGGMGAVWLGLDTLLGRRVAVKTLQVETPRAADRFLREARTLAAVRSPDVVRILDFGTSGDGTVFMVMDHVAGLTLATRLADGPLTEPETLGLVGAMARALSTVHAEGIVHRDVKPANIMLNPDGTVILVDFGIALAQGGPKLTQSGVLVGTPSYLAPEQADGGPITPATDVYALGVVAYECLTGHPPFDGSTPMAVISKHLTEEPPPLPPGVSTAAVSLIERALAKAPADRWPDAAAMARAAEDQAAATTIPGPRAVPPEPTGRGRRALIAGAVTLAAVAALAVALRPDASDPQTSRSPEAATGSAPAVPSAAPATAPATTAASAPPPVAGPAAWWQFSATDAPAPELLGNATLKDDAAHDGVLTLDGLSGVASARIPALDPAKPFTVAVWARFSGFGRTERRDVTLASIPGENTSAFLLQYKAAWGADGWQFIMPRADRMEPPVDTAASAVAPKPGRWYFIAGVHDPATRRISLYVDGELQDSARHTATWGSAEPLRLGAHLWARLEGGFWPGALDKAAVYRRALTPGEMKALASW</sequence>
<accession>A0A3N1CX33</accession>
<dbReference type="PROSITE" id="PS00108">
    <property type="entry name" value="PROTEIN_KINASE_ST"/>
    <property type="match status" value="1"/>
</dbReference>
<dbReference type="PROSITE" id="PS50011">
    <property type="entry name" value="PROTEIN_KINASE_DOM"/>
    <property type="match status" value="1"/>
</dbReference>
<keyword evidence="8" id="KW-1015">Disulfide bond</keyword>
<name>A0A3N1CX33_9ACTN</name>
<dbReference type="InterPro" id="IPR017441">
    <property type="entry name" value="Protein_kinase_ATP_BS"/>
</dbReference>
<proteinExistence type="predicted"/>
<dbReference type="InterPro" id="IPR013320">
    <property type="entry name" value="ConA-like_dom_sf"/>
</dbReference>
<keyword evidence="6 12" id="KW-0418">Kinase</keyword>
<reference evidence="12 13" key="1">
    <citation type="submission" date="2018-11" db="EMBL/GenBank/DDBJ databases">
        <title>Sequencing the genomes of 1000 actinobacteria strains.</title>
        <authorList>
            <person name="Klenk H.-P."/>
        </authorList>
    </citation>
    <scope>NUCLEOTIDE SEQUENCE [LARGE SCALE GENOMIC DNA]</scope>
    <source>
        <strain evidence="12 13">DSM 44254</strain>
    </source>
</reference>
<dbReference type="InterPro" id="IPR011009">
    <property type="entry name" value="Kinase-like_dom_sf"/>
</dbReference>
<keyword evidence="3" id="KW-0808">Transferase</keyword>
<evidence type="ECO:0000256" key="6">
    <source>
        <dbReference type="ARBA" id="ARBA00022777"/>
    </source>
</evidence>
<evidence type="ECO:0000256" key="7">
    <source>
        <dbReference type="ARBA" id="ARBA00022840"/>
    </source>
</evidence>
<dbReference type="EMBL" id="RJKE01000001">
    <property type="protein sequence ID" value="ROO85847.1"/>
    <property type="molecule type" value="Genomic_DNA"/>
</dbReference>
<dbReference type="SMART" id="SM00220">
    <property type="entry name" value="S_TKc"/>
    <property type="match status" value="1"/>
</dbReference>
<keyword evidence="7 9" id="KW-0067">ATP-binding</keyword>
<feature type="compositionally biased region" description="Low complexity" evidence="10">
    <location>
        <begin position="320"/>
        <end position="343"/>
    </location>
</feature>
<dbReference type="SUPFAM" id="SSF56112">
    <property type="entry name" value="Protein kinase-like (PK-like)"/>
    <property type="match status" value="1"/>
</dbReference>
<dbReference type="PANTHER" id="PTHR43289">
    <property type="entry name" value="MITOGEN-ACTIVATED PROTEIN KINASE KINASE KINASE 20-RELATED"/>
    <property type="match status" value="1"/>
</dbReference>
<evidence type="ECO:0000313" key="13">
    <source>
        <dbReference type="Proteomes" id="UP000272400"/>
    </source>
</evidence>
<dbReference type="EC" id="2.7.11.1" evidence="1"/>
<keyword evidence="4" id="KW-0732">Signal</keyword>
<evidence type="ECO:0000259" key="11">
    <source>
        <dbReference type="PROSITE" id="PS50011"/>
    </source>
</evidence>
<dbReference type="InterPro" id="IPR006558">
    <property type="entry name" value="LamG-like"/>
</dbReference>
<feature type="domain" description="Protein kinase" evidence="11">
    <location>
        <begin position="11"/>
        <end position="266"/>
    </location>
</feature>